<dbReference type="GO" id="GO:0005524">
    <property type="term" value="F:ATP binding"/>
    <property type="evidence" value="ECO:0007669"/>
    <property type="project" value="InterPro"/>
</dbReference>
<dbReference type="EnsemblMetazoa" id="CLYHEMT016817.1">
    <property type="protein sequence ID" value="CLYHEMP016817.1"/>
    <property type="gene ID" value="CLYHEMG016817"/>
</dbReference>
<feature type="region of interest" description="Disordered" evidence="2">
    <location>
        <begin position="72"/>
        <end position="97"/>
    </location>
</feature>
<dbReference type="Gene3D" id="3.40.50.10810">
    <property type="entry name" value="Tandem AAA-ATPase domain"/>
    <property type="match status" value="1"/>
</dbReference>
<dbReference type="InterPro" id="IPR038718">
    <property type="entry name" value="SNF2-like_sf"/>
</dbReference>
<feature type="compositionally biased region" description="Polar residues" evidence="2">
    <location>
        <begin position="23"/>
        <end position="40"/>
    </location>
</feature>
<dbReference type="InterPro" id="IPR001650">
    <property type="entry name" value="Helicase_C-like"/>
</dbReference>
<keyword evidence="6" id="KW-1185">Reference proteome</keyword>
<feature type="region of interest" description="Disordered" evidence="2">
    <location>
        <begin position="1"/>
        <end position="40"/>
    </location>
</feature>
<feature type="region of interest" description="Disordered" evidence="2">
    <location>
        <begin position="114"/>
        <end position="151"/>
    </location>
</feature>
<feature type="compositionally biased region" description="Low complexity" evidence="2">
    <location>
        <begin position="136"/>
        <end position="151"/>
    </location>
</feature>
<dbReference type="GO" id="GO:0015616">
    <property type="term" value="F:DNA translocase activity"/>
    <property type="evidence" value="ECO:0007669"/>
    <property type="project" value="TreeGrafter"/>
</dbReference>
<feature type="compositionally biased region" description="Polar residues" evidence="2">
    <location>
        <begin position="1"/>
        <end position="13"/>
    </location>
</feature>
<reference evidence="5" key="1">
    <citation type="submission" date="2021-01" db="UniProtKB">
        <authorList>
            <consortium name="EnsemblMetazoa"/>
        </authorList>
    </citation>
    <scope>IDENTIFICATION</scope>
</reference>
<name>A0A7M5X4H0_9CNID</name>
<dbReference type="SMART" id="SM00487">
    <property type="entry name" value="DEXDc"/>
    <property type="match status" value="1"/>
</dbReference>
<dbReference type="Proteomes" id="UP000594262">
    <property type="component" value="Unplaced"/>
</dbReference>
<dbReference type="OrthoDB" id="6020740at2759"/>
<dbReference type="PROSITE" id="PS51194">
    <property type="entry name" value="HELICASE_CTER"/>
    <property type="match status" value="1"/>
</dbReference>
<evidence type="ECO:0000259" key="4">
    <source>
        <dbReference type="PROSITE" id="PS51194"/>
    </source>
</evidence>
<dbReference type="GO" id="GO:0016787">
    <property type="term" value="F:hydrolase activity"/>
    <property type="evidence" value="ECO:0007669"/>
    <property type="project" value="UniProtKB-KW"/>
</dbReference>
<dbReference type="Pfam" id="PF00271">
    <property type="entry name" value="Helicase_C"/>
    <property type="match status" value="1"/>
</dbReference>
<dbReference type="InterPro" id="IPR014001">
    <property type="entry name" value="Helicase_ATP-bd"/>
</dbReference>
<feature type="domain" description="Helicase C-terminal" evidence="4">
    <location>
        <begin position="662"/>
        <end position="818"/>
    </location>
</feature>
<dbReference type="GO" id="GO:0000724">
    <property type="term" value="P:double-strand break repair via homologous recombination"/>
    <property type="evidence" value="ECO:0007669"/>
    <property type="project" value="TreeGrafter"/>
</dbReference>
<evidence type="ECO:0000313" key="5">
    <source>
        <dbReference type="EnsemblMetazoa" id="CLYHEMP016817.1"/>
    </source>
</evidence>
<dbReference type="SUPFAM" id="SSF52540">
    <property type="entry name" value="P-loop containing nucleoside triphosphate hydrolases"/>
    <property type="match status" value="2"/>
</dbReference>
<keyword evidence="1" id="KW-0378">Hydrolase</keyword>
<dbReference type="PANTHER" id="PTHR45629:SF7">
    <property type="entry name" value="DNA EXCISION REPAIR PROTEIN ERCC-6-RELATED"/>
    <property type="match status" value="1"/>
</dbReference>
<feature type="domain" description="Helicase ATP-binding" evidence="3">
    <location>
        <begin position="342"/>
        <end position="508"/>
    </location>
</feature>
<dbReference type="GO" id="GO:0005634">
    <property type="term" value="C:nucleus"/>
    <property type="evidence" value="ECO:0007669"/>
    <property type="project" value="TreeGrafter"/>
</dbReference>
<dbReference type="InterPro" id="IPR027417">
    <property type="entry name" value="P-loop_NTPase"/>
</dbReference>
<evidence type="ECO:0000259" key="3">
    <source>
        <dbReference type="PROSITE" id="PS51192"/>
    </source>
</evidence>
<dbReference type="GO" id="GO:0007131">
    <property type="term" value="P:reciprocal meiotic recombination"/>
    <property type="evidence" value="ECO:0007669"/>
    <property type="project" value="TreeGrafter"/>
</dbReference>
<evidence type="ECO:0000256" key="1">
    <source>
        <dbReference type="ARBA" id="ARBA00022801"/>
    </source>
</evidence>
<dbReference type="InterPro" id="IPR049730">
    <property type="entry name" value="SNF2/RAD54-like_C"/>
</dbReference>
<dbReference type="Gene3D" id="3.40.50.300">
    <property type="entry name" value="P-loop containing nucleotide triphosphate hydrolases"/>
    <property type="match status" value="1"/>
</dbReference>
<proteinExistence type="predicted"/>
<dbReference type="CDD" id="cd18004">
    <property type="entry name" value="DEXHc_RAD54"/>
    <property type="match status" value="1"/>
</dbReference>
<feature type="compositionally biased region" description="Polar residues" evidence="2">
    <location>
        <begin position="114"/>
        <end position="127"/>
    </location>
</feature>
<dbReference type="Gene3D" id="1.20.120.850">
    <property type="entry name" value="SWI2/SNF2 ATPases, N-terminal domain"/>
    <property type="match status" value="1"/>
</dbReference>
<evidence type="ECO:0000256" key="2">
    <source>
        <dbReference type="SAM" id="MobiDB-lite"/>
    </source>
</evidence>
<organism evidence="5 6">
    <name type="scientific">Clytia hemisphaerica</name>
    <dbReference type="NCBI Taxonomy" id="252671"/>
    <lineage>
        <taxon>Eukaryota</taxon>
        <taxon>Metazoa</taxon>
        <taxon>Cnidaria</taxon>
        <taxon>Hydrozoa</taxon>
        <taxon>Hydroidolina</taxon>
        <taxon>Leptothecata</taxon>
        <taxon>Obeliida</taxon>
        <taxon>Clytiidae</taxon>
        <taxon>Clytia</taxon>
    </lineage>
</organism>
<dbReference type="InterPro" id="IPR050496">
    <property type="entry name" value="SNF2_RAD54_helicase_repair"/>
</dbReference>
<accession>A0A7M5X4H0</accession>
<dbReference type="AlphaFoldDB" id="A0A7M5X4H0"/>
<dbReference type="FunFam" id="3.40.50.10810:FF:000020">
    <property type="entry name" value="DNA repair and recombination protein RAD54B"/>
    <property type="match status" value="1"/>
</dbReference>
<dbReference type="Pfam" id="PF00176">
    <property type="entry name" value="SNF2-rel_dom"/>
    <property type="match status" value="1"/>
</dbReference>
<dbReference type="InterPro" id="IPR000330">
    <property type="entry name" value="SNF2_N"/>
</dbReference>
<dbReference type="PANTHER" id="PTHR45629">
    <property type="entry name" value="SNF2/RAD54 FAMILY MEMBER"/>
    <property type="match status" value="1"/>
</dbReference>
<protein>
    <recommendedName>
        <fullName evidence="7">DNA repair and recombination protein RAD54B</fullName>
    </recommendedName>
</protein>
<evidence type="ECO:0008006" key="7">
    <source>
        <dbReference type="Google" id="ProtNLM"/>
    </source>
</evidence>
<dbReference type="CDD" id="cd18793">
    <property type="entry name" value="SF2_C_SNF"/>
    <property type="match status" value="1"/>
</dbReference>
<evidence type="ECO:0000313" key="6">
    <source>
        <dbReference type="Proteomes" id="UP000594262"/>
    </source>
</evidence>
<dbReference type="SMART" id="SM00490">
    <property type="entry name" value="HELICc"/>
    <property type="match status" value="1"/>
</dbReference>
<dbReference type="PROSITE" id="PS51192">
    <property type="entry name" value="HELICASE_ATP_BIND_1"/>
    <property type="match status" value="1"/>
</dbReference>
<sequence length="902" mass="101074">MRKSSAPSLQGQSAKKRKFCTPFNGNSTQKEQSCSSGTKFQTPFKVKTVAKETLHGEERYDTAGRNVKNAIVGNTLPEEKPANKLTVQSSKTSNEKDVAVERFSSTLTVKPSKTFVKPSNSRSNLGKTKSLHKTESTFNQQESSSNSSTTQTENTNCFEVLWCKCSSKKNKVWEGDGVLVVKNNKLATLYDTQGNQICKSSGCKSSDLAALEDGSLIKFSGKEVEIQNSISPEDYQNGNCFTSAAQNDDLKENTHSSPSSAAKTKAITPFKPIKSDVKSNHKKTSLKPRHNPNAEGALVMPEPHQQGTVPVVVDPYIALCLRPHQRQGVTFLYECVMDMRSEDCESPTYGAILADEMGLGKTIQCISLIWTLLKQGIYGRPTVKNVIVVTPNSLAKNWSKEFCKWLGSERLNPFVVSSTNRVDEFLLRPNNQVMIISYEMVTRCIEDIRKVAFDLLVCDEAHRLKNTNVKITSIISGLQIPKCILLTGTPIQNNLEEFHTLADLACPGVFGTISAFRRNFIEPITRAQQPGCTADDKQLSETCLQNLTEIMNRFCLRRTSEVNQKHLPPKVEYVVFVRMSSLQRTLYNSLIQSTLYTDCMSNQESGSKHLLCIGALKKLCNSPHILRQFVENKTDCKNQIFEDLLDHLPEDDDIEDCCKLQVVHSLISSFRTNKEKVLLVALSTKVLDILAKFCDSIEIKYVRLDGKMTADQRQSSIDRFNDKSSNIMVFLLSSKAGGVGLNLTAASRLILYDIDWNPANDLQAMARIWRDGQKKKVHIYRLLVNGSIEEKIYQRQIIKNNLSGTIVDSLANNKVCFSTEQLKDLFKLRESESCHTHDLLQCQCFKANQSSMQTSKNSTMGELLNWQHYDKRALQRNQMEGLSDCDAITCVFQNETGSTTET</sequence>